<dbReference type="RefSeq" id="WP_373954843.1">
    <property type="nucleotide sequence ID" value="NZ_JBHDLN010000010.1"/>
</dbReference>
<evidence type="ECO:0000256" key="7">
    <source>
        <dbReference type="RuleBase" id="RU004016"/>
    </source>
</evidence>
<dbReference type="PANTHER" id="PTHR21581:SF6">
    <property type="entry name" value="TRAFFICKING PROTEIN PARTICLE COMPLEX SUBUNIT 12"/>
    <property type="match status" value="1"/>
</dbReference>
<protein>
    <submittedName>
        <fullName evidence="9">D-alanyl-D-alanine carboxypeptidase family protein</fullName>
        <ecNumber evidence="9">3.4.-.-</ecNumber>
    </submittedName>
</protein>
<dbReference type="InterPro" id="IPR012338">
    <property type="entry name" value="Beta-lactam/transpept-like"/>
</dbReference>
<comment type="caution">
    <text evidence="9">The sequence shown here is derived from an EMBL/GenBank/DDBJ whole genome shotgun (WGS) entry which is preliminary data.</text>
</comment>
<dbReference type="EMBL" id="JBHDLN010000010">
    <property type="protein sequence ID" value="MFB0844670.1"/>
    <property type="molecule type" value="Genomic_DNA"/>
</dbReference>
<keyword evidence="4" id="KW-0133">Cell shape</keyword>
<keyword evidence="9" id="KW-0121">Carboxypeptidase</keyword>
<gene>
    <name evidence="9" type="ORF">ACEU3E_20985</name>
</gene>
<evidence type="ECO:0000256" key="6">
    <source>
        <dbReference type="ARBA" id="ARBA00023316"/>
    </source>
</evidence>
<dbReference type="PANTHER" id="PTHR21581">
    <property type="entry name" value="D-ALANYL-D-ALANINE CARBOXYPEPTIDASE"/>
    <property type="match status" value="1"/>
</dbReference>
<keyword evidence="3 9" id="KW-0378">Hydrolase</keyword>
<dbReference type="Proteomes" id="UP001575622">
    <property type="component" value="Unassembled WGS sequence"/>
</dbReference>
<organism evidence="9 10">
    <name type="scientific">Paenibacillus oleatilyticus</name>
    <dbReference type="NCBI Taxonomy" id="2594886"/>
    <lineage>
        <taxon>Bacteria</taxon>
        <taxon>Bacillati</taxon>
        <taxon>Bacillota</taxon>
        <taxon>Bacilli</taxon>
        <taxon>Bacillales</taxon>
        <taxon>Paenibacillaceae</taxon>
        <taxon>Paenibacillus</taxon>
    </lineage>
</organism>
<dbReference type="InterPro" id="IPR018044">
    <property type="entry name" value="Peptidase_S11"/>
</dbReference>
<proteinExistence type="inferred from homology"/>
<comment type="similarity">
    <text evidence="1 7">Belongs to the peptidase S11 family.</text>
</comment>
<sequence>MIRKKYARFAKSAVVANVNTGKILFKKHLFKKLPPASMTKIMTLLLAMEKLQHGKMKVTDRVTVSRHAALTKGTSLFLRPGEVLKLWDLLKGIALVSGNDATVALAEHIAGTEANFVKLMNNKAKVLGLVNTHFVNSHGLDRKNHFSCAYDMLIMSKKLLGHKRILKLTALKYARIRRNQRRRMRLKNTNTLLGVYKGVDGLKTGTTPKAKYCLTATAKRRGTRVIAIVMGEPTARKRNREIVELLDFSLS</sequence>
<keyword evidence="6" id="KW-0961">Cell wall biogenesis/degradation</keyword>
<evidence type="ECO:0000256" key="4">
    <source>
        <dbReference type="ARBA" id="ARBA00022960"/>
    </source>
</evidence>
<evidence type="ECO:0000259" key="8">
    <source>
        <dbReference type="Pfam" id="PF00768"/>
    </source>
</evidence>
<reference evidence="9 10" key="1">
    <citation type="submission" date="2024-09" db="EMBL/GenBank/DDBJ databases">
        <authorList>
            <person name="Makale K.P.P."/>
            <person name="Makhzoum A."/>
            <person name="Rantong G."/>
            <person name="Rahube T.O."/>
        </authorList>
    </citation>
    <scope>NUCLEOTIDE SEQUENCE [LARGE SCALE GENOMIC DNA]</scope>
    <source>
        <strain evidence="9 10">KM_D13</strain>
    </source>
</reference>
<evidence type="ECO:0000256" key="1">
    <source>
        <dbReference type="ARBA" id="ARBA00007164"/>
    </source>
</evidence>
<dbReference type="Pfam" id="PF00768">
    <property type="entry name" value="Peptidase_S11"/>
    <property type="match status" value="1"/>
</dbReference>
<evidence type="ECO:0000256" key="5">
    <source>
        <dbReference type="ARBA" id="ARBA00022984"/>
    </source>
</evidence>
<dbReference type="Gene3D" id="3.40.710.10">
    <property type="entry name" value="DD-peptidase/beta-lactamase superfamily"/>
    <property type="match status" value="1"/>
</dbReference>
<name>A0ABV4V3X8_9BACL</name>
<evidence type="ECO:0000313" key="10">
    <source>
        <dbReference type="Proteomes" id="UP001575622"/>
    </source>
</evidence>
<evidence type="ECO:0000256" key="3">
    <source>
        <dbReference type="ARBA" id="ARBA00022801"/>
    </source>
</evidence>
<accession>A0ABV4V3X8</accession>
<dbReference type="EC" id="3.4.-.-" evidence="9"/>
<keyword evidence="5" id="KW-0573">Peptidoglycan synthesis</keyword>
<dbReference type="GO" id="GO:0004180">
    <property type="term" value="F:carboxypeptidase activity"/>
    <property type="evidence" value="ECO:0007669"/>
    <property type="project" value="UniProtKB-KW"/>
</dbReference>
<dbReference type="InterPro" id="IPR001967">
    <property type="entry name" value="Peptidase_S11_N"/>
</dbReference>
<feature type="domain" description="Peptidase S11 D-alanyl-D-alanine carboxypeptidase A N-terminal" evidence="8">
    <location>
        <begin position="10"/>
        <end position="233"/>
    </location>
</feature>
<dbReference type="SUPFAM" id="SSF56601">
    <property type="entry name" value="beta-lactamase/transpeptidase-like"/>
    <property type="match status" value="1"/>
</dbReference>
<keyword evidence="9" id="KW-0645">Protease</keyword>
<keyword evidence="10" id="KW-1185">Reference proteome</keyword>
<evidence type="ECO:0000256" key="2">
    <source>
        <dbReference type="ARBA" id="ARBA00022729"/>
    </source>
</evidence>
<dbReference type="PRINTS" id="PR00725">
    <property type="entry name" value="DADACBPTASE1"/>
</dbReference>
<keyword evidence="2" id="KW-0732">Signal</keyword>
<evidence type="ECO:0000313" key="9">
    <source>
        <dbReference type="EMBL" id="MFB0844670.1"/>
    </source>
</evidence>